<sequence>MKKIWTKYSFSIILIGLSCLLAFILSIDFSSTANDHYKKITVSEGDSLWKISKEYSNEHSLTNKEFVNWVKLHNKIEDEHIYPGEEIVIPVNKKTFSTTELASAAEE</sequence>
<evidence type="ECO:0000259" key="1">
    <source>
        <dbReference type="PROSITE" id="PS51782"/>
    </source>
</evidence>
<dbReference type="Proteomes" id="UP001178888">
    <property type="component" value="Unassembled WGS sequence"/>
</dbReference>
<dbReference type="InterPro" id="IPR036779">
    <property type="entry name" value="LysM_dom_sf"/>
</dbReference>
<dbReference type="CDD" id="cd00118">
    <property type="entry name" value="LysM"/>
    <property type="match status" value="1"/>
</dbReference>
<dbReference type="AlphaFoldDB" id="A0A4R5VYZ2"/>
<accession>A0A4R5VYZ2</accession>
<evidence type="ECO:0000313" key="3">
    <source>
        <dbReference type="EMBL" id="TDK64717.1"/>
    </source>
</evidence>
<dbReference type="PROSITE" id="PS51782">
    <property type="entry name" value="LYSM"/>
    <property type="match status" value="1"/>
</dbReference>
<organism evidence="3 4">
    <name type="scientific">Bacillus salipaludis</name>
    <dbReference type="NCBI Taxonomy" id="2547811"/>
    <lineage>
        <taxon>Bacteria</taxon>
        <taxon>Bacillati</taxon>
        <taxon>Bacillota</taxon>
        <taxon>Bacilli</taxon>
        <taxon>Bacillales</taxon>
        <taxon>Bacillaceae</taxon>
        <taxon>Bacillus</taxon>
    </lineage>
</organism>
<name>A0A4R5VYZ2_9BACI</name>
<reference evidence="3 4" key="1">
    <citation type="submission" date="2019-03" db="EMBL/GenBank/DDBJ databases">
        <title>Bacillus niacini sp. nov. a Nicotinate-Metabolizing Mesophile Isolated from Soil.</title>
        <authorList>
            <person name="Zhang G."/>
        </authorList>
    </citation>
    <scope>NUCLEOTIDE SEQUENCE [LARGE SCALE GENOMIC DNA]</scope>
    <source>
        <strain evidence="3 4">WN066</strain>
    </source>
</reference>
<evidence type="ECO:0000313" key="4">
    <source>
        <dbReference type="Proteomes" id="UP000295132"/>
    </source>
</evidence>
<feature type="domain" description="LysM" evidence="1">
    <location>
        <begin position="38"/>
        <end position="89"/>
    </location>
</feature>
<proteinExistence type="predicted"/>
<keyword evidence="5" id="KW-1185">Reference proteome</keyword>
<dbReference type="Proteomes" id="UP000295132">
    <property type="component" value="Unassembled WGS sequence"/>
</dbReference>
<dbReference type="SUPFAM" id="SSF54106">
    <property type="entry name" value="LysM domain"/>
    <property type="match status" value="1"/>
</dbReference>
<dbReference type="RefSeq" id="WP_133332350.1">
    <property type="nucleotide sequence ID" value="NZ_JAVGVR010000001.1"/>
</dbReference>
<evidence type="ECO:0000313" key="5">
    <source>
        <dbReference type="Proteomes" id="UP001178888"/>
    </source>
</evidence>
<dbReference type="Gene3D" id="3.10.350.10">
    <property type="entry name" value="LysM domain"/>
    <property type="match status" value="1"/>
</dbReference>
<protein>
    <submittedName>
        <fullName evidence="3">LysM peptidoglycan-binding domain-containing protein</fullName>
    </submittedName>
</protein>
<comment type="caution">
    <text evidence="3">The sequence shown here is derived from an EMBL/GenBank/DDBJ whole genome shotgun (WGS) entry which is preliminary data.</text>
</comment>
<gene>
    <name evidence="3" type="ORF">E2K98_00260</name>
    <name evidence="2" type="ORF">RCG21_12070</name>
</gene>
<dbReference type="Pfam" id="PF01476">
    <property type="entry name" value="LysM"/>
    <property type="match status" value="1"/>
</dbReference>
<dbReference type="EMBL" id="SMYO01000001">
    <property type="protein sequence ID" value="TDK64717.1"/>
    <property type="molecule type" value="Genomic_DNA"/>
</dbReference>
<reference evidence="2" key="2">
    <citation type="submission" date="2023-08" db="EMBL/GenBank/DDBJ databases">
        <title>Nitrogen cycling bacteria in agricultural field soils.</title>
        <authorList>
            <person name="Jang J."/>
        </authorList>
    </citation>
    <scope>NUCLEOTIDE SEQUENCE</scope>
    <source>
        <strain evidence="2">PS3-36</strain>
    </source>
</reference>
<dbReference type="PROSITE" id="PS51257">
    <property type="entry name" value="PROKAR_LIPOPROTEIN"/>
    <property type="match status" value="1"/>
</dbReference>
<dbReference type="InterPro" id="IPR018392">
    <property type="entry name" value="LysM"/>
</dbReference>
<dbReference type="SMART" id="SM00257">
    <property type="entry name" value="LysM"/>
    <property type="match status" value="1"/>
</dbReference>
<dbReference type="EMBL" id="JAVGVR010000001">
    <property type="protein sequence ID" value="MDQ6597080.1"/>
    <property type="molecule type" value="Genomic_DNA"/>
</dbReference>
<evidence type="ECO:0000313" key="2">
    <source>
        <dbReference type="EMBL" id="MDQ6597080.1"/>
    </source>
</evidence>